<proteinExistence type="inferred from homology"/>
<dbReference type="GO" id="GO:0015031">
    <property type="term" value="P:protein transport"/>
    <property type="evidence" value="ECO:0007669"/>
    <property type="project" value="UniProtKB-KW"/>
</dbReference>
<dbReference type="Pfam" id="PF15469">
    <property type="entry name" value="Sec5"/>
    <property type="match status" value="1"/>
</dbReference>
<dbReference type="PANTHER" id="PTHR13043:SF1">
    <property type="entry name" value="EXOCYST COMPLEX COMPONENT 2"/>
    <property type="match status" value="1"/>
</dbReference>
<dbReference type="InterPro" id="IPR039481">
    <property type="entry name" value="EXOC2/Sec5_N_dom"/>
</dbReference>
<keyword evidence="7" id="KW-1185">Reference proteome</keyword>
<protein>
    <recommendedName>
        <fullName evidence="4">Exocyst complex component SEC5</fullName>
    </recommendedName>
</protein>
<dbReference type="InterPro" id="IPR029175">
    <property type="entry name" value="EXOC2/Sec5"/>
</dbReference>
<comment type="subunit">
    <text evidence="4">Component of the exocyst complex.</text>
</comment>
<evidence type="ECO:0000256" key="1">
    <source>
        <dbReference type="ARBA" id="ARBA00010578"/>
    </source>
</evidence>
<evidence type="ECO:0000256" key="3">
    <source>
        <dbReference type="ARBA" id="ARBA00022483"/>
    </source>
</evidence>
<dbReference type="AlphaFoldDB" id="A0A167FIW3"/>
<dbReference type="GO" id="GO:0006893">
    <property type="term" value="P:Golgi to plasma membrane transport"/>
    <property type="evidence" value="ECO:0007669"/>
    <property type="project" value="UniProtKB-UniRule"/>
</dbReference>
<dbReference type="PANTHER" id="PTHR13043">
    <property type="entry name" value="EXOCYST COMPLEX COMPONENT SEC5"/>
    <property type="match status" value="1"/>
</dbReference>
<evidence type="ECO:0000259" key="5">
    <source>
        <dbReference type="Pfam" id="PF15469"/>
    </source>
</evidence>
<dbReference type="GO" id="GO:0000145">
    <property type="term" value="C:exocyst"/>
    <property type="evidence" value="ECO:0007669"/>
    <property type="project" value="UniProtKB-UniRule"/>
</dbReference>
<evidence type="ECO:0000256" key="2">
    <source>
        <dbReference type="ARBA" id="ARBA00022448"/>
    </source>
</evidence>
<evidence type="ECO:0000256" key="4">
    <source>
        <dbReference type="RuleBase" id="RU365069"/>
    </source>
</evidence>
<comment type="function">
    <text evidence="4">Component of the exocyst complex involved in the docking of exocytic vesicles with fusion sites on the plasma membrane.</text>
</comment>
<keyword evidence="2 4" id="KW-0813">Transport</keyword>
<dbReference type="GeneID" id="30034959"/>
<gene>
    <name evidence="6" type="primary">SEC5</name>
    <name evidence="6" type="ORF">AWJ20_2988</name>
</gene>
<dbReference type="KEGG" id="slb:AWJ20_2988"/>
<keyword evidence="4" id="KW-0653">Protein transport</keyword>
<dbReference type="Proteomes" id="UP000189580">
    <property type="component" value="Chromosome b"/>
</dbReference>
<accession>A0A167FIW3</accession>
<dbReference type="GO" id="GO:0006887">
    <property type="term" value="P:exocytosis"/>
    <property type="evidence" value="ECO:0007669"/>
    <property type="project" value="UniProtKB-KW"/>
</dbReference>
<organism evidence="6 7">
    <name type="scientific">Sugiyamaella lignohabitans</name>
    <dbReference type="NCBI Taxonomy" id="796027"/>
    <lineage>
        <taxon>Eukaryota</taxon>
        <taxon>Fungi</taxon>
        <taxon>Dikarya</taxon>
        <taxon>Ascomycota</taxon>
        <taxon>Saccharomycotina</taxon>
        <taxon>Dipodascomycetes</taxon>
        <taxon>Dipodascales</taxon>
        <taxon>Trichomonascaceae</taxon>
        <taxon>Sugiyamaella</taxon>
    </lineage>
</organism>
<feature type="domain" description="Exocyst complex component EXOC2/Sec5 N-terminal" evidence="5">
    <location>
        <begin position="82"/>
        <end position="988"/>
    </location>
</feature>
<evidence type="ECO:0000313" key="6">
    <source>
        <dbReference type="EMBL" id="ANB15361.1"/>
    </source>
</evidence>
<sequence>MDKAKIFHTYGIVDENAQVWTEEFSSSSQLGLIDKNGDKEGTGISQQSDVHGDLSKYALLRELVSSVNGSSAYSSLQNDEADPLGYRSSVLSALREHGIDVDTDPSVRGKYLISSTKFSSTDFLRDVHSDTTYSKLVSSLSYLEGSISQRSEALRNLVEREYIQFVRSKALLESVLQQVDNTGFNAEKGWGVDSIRANIDDANAKATLVMKPVVDYQKKEERLTAALKLIDKNKYLFNLPSTILKHIKDKNHDLLIRDYRRGRDIKNTTVDITSYTPDYIVQNKKIIDRIWDEVEIIVEQYKQDTWKKLSGGGTLDVGGADPNSNYMQLIAKLLDIGVEDNPILEWIEQQIQILKDQTIDKFEKLKLRSNLMRMNVQTAQPPDEVNFIHPLKELTAFYGSAYHEILIDGNTTSLISPTSSTGSIPSSATGTGSSAFLANPSGLIDAMEIVEMWINIRTIVEDIAAIAAKVCVFWQSCNGFLTGQKQLNLPTGYQGESETHLRFSNYEVNEIKKSGKSLVELFSDRTLEYFTTRVTSNAAGPTGATGTSGLITSGSSLSIAGGVQNRLSGHLASNSSGSSLGQGGQEQFLFSPPFANALSSSKYLGQIISSLYSGFRELSLAHVQQNNAEKLRSVLTTVRERSVYSVCNSWQEDCKKFSLIEDWTRAPRNDSLTKFPQYFQTYHYAVLSGIKRIVFFSPENESSELVAPPPNKLLKQILNEFANAMQTSISSIMTALSKSLDAMSASKRFSNGSNLTSVPLADLMDPSVIDQLSPQELTPDLKVLLVLSNLVEIRENILPRLFKYFERSFMTSSKEVSASLRSRTDEMETNLFELYTRQKRSTLSDAVREGILLSGINWLTADDSSTISKYVYECLLVLVSVHARVHYVSQNLAKRVITVLFEHLLKALLTYFRQVEKFGKGGALRALKDVRFIRYVMKSYETTDSSKTLQLIYGTLKDATIDRTVWNGDGVFQAVQPTVDAALKSSEVSTGYIYKNCKLGY</sequence>
<evidence type="ECO:0000313" key="7">
    <source>
        <dbReference type="Proteomes" id="UP000189580"/>
    </source>
</evidence>
<dbReference type="EMBL" id="CP014503">
    <property type="protein sequence ID" value="ANB15361.1"/>
    <property type="molecule type" value="Genomic_DNA"/>
</dbReference>
<dbReference type="OrthoDB" id="26242at2759"/>
<reference evidence="6 7" key="1">
    <citation type="submission" date="2016-02" db="EMBL/GenBank/DDBJ databases">
        <title>Complete genome sequence and transcriptome regulation of the pentose utilising yeast Sugiyamaella lignohabitans.</title>
        <authorList>
            <person name="Bellasio M."/>
            <person name="Peymann A."/>
            <person name="Valli M."/>
            <person name="Sipitzky M."/>
            <person name="Graf A."/>
            <person name="Sauer M."/>
            <person name="Marx H."/>
            <person name="Mattanovich D."/>
        </authorList>
    </citation>
    <scope>NUCLEOTIDE SEQUENCE [LARGE SCALE GENOMIC DNA]</scope>
    <source>
        <strain evidence="6 7">CBS 10342</strain>
    </source>
</reference>
<comment type="similarity">
    <text evidence="1 4">Belongs to the SEC5 family.</text>
</comment>
<dbReference type="RefSeq" id="XP_018737838.1">
    <property type="nucleotide sequence ID" value="XM_018879972.1"/>
</dbReference>
<keyword evidence="3 4" id="KW-0268">Exocytosis</keyword>
<name>A0A167FIW3_9ASCO</name>